<reference evidence="1" key="2">
    <citation type="journal article" date="2015" name="Data Brief">
        <title>Shoot transcriptome of the giant reed, Arundo donax.</title>
        <authorList>
            <person name="Barrero R.A."/>
            <person name="Guerrero F.D."/>
            <person name="Moolhuijzen P."/>
            <person name="Goolsby J.A."/>
            <person name="Tidwell J."/>
            <person name="Bellgard S.E."/>
            <person name="Bellgard M.I."/>
        </authorList>
    </citation>
    <scope>NUCLEOTIDE SEQUENCE</scope>
    <source>
        <tissue evidence="1">Shoot tissue taken approximately 20 cm above the soil surface</tissue>
    </source>
</reference>
<name>A0A0A9E3C5_ARUDO</name>
<protein>
    <submittedName>
        <fullName evidence="1">Uncharacterized protein</fullName>
    </submittedName>
</protein>
<sequence length="19" mass="2043">MLRKACDLSESCVCLLGDS</sequence>
<dbReference type="EMBL" id="GBRH01205485">
    <property type="protein sequence ID" value="JAD92410.1"/>
    <property type="molecule type" value="Transcribed_RNA"/>
</dbReference>
<reference evidence="1" key="1">
    <citation type="submission" date="2014-09" db="EMBL/GenBank/DDBJ databases">
        <authorList>
            <person name="Magalhaes I.L.F."/>
            <person name="Oliveira U."/>
            <person name="Santos F.R."/>
            <person name="Vidigal T.H.D.A."/>
            <person name="Brescovit A.D."/>
            <person name="Santos A.J."/>
        </authorList>
    </citation>
    <scope>NUCLEOTIDE SEQUENCE</scope>
    <source>
        <tissue evidence="1">Shoot tissue taken approximately 20 cm above the soil surface</tissue>
    </source>
</reference>
<evidence type="ECO:0000313" key="1">
    <source>
        <dbReference type="EMBL" id="JAD92410.1"/>
    </source>
</evidence>
<accession>A0A0A9E3C5</accession>
<dbReference type="AlphaFoldDB" id="A0A0A9E3C5"/>
<proteinExistence type="predicted"/>
<organism evidence="1">
    <name type="scientific">Arundo donax</name>
    <name type="common">Giant reed</name>
    <name type="synonym">Donax arundinaceus</name>
    <dbReference type="NCBI Taxonomy" id="35708"/>
    <lineage>
        <taxon>Eukaryota</taxon>
        <taxon>Viridiplantae</taxon>
        <taxon>Streptophyta</taxon>
        <taxon>Embryophyta</taxon>
        <taxon>Tracheophyta</taxon>
        <taxon>Spermatophyta</taxon>
        <taxon>Magnoliopsida</taxon>
        <taxon>Liliopsida</taxon>
        <taxon>Poales</taxon>
        <taxon>Poaceae</taxon>
        <taxon>PACMAD clade</taxon>
        <taxon>Arundinoideae</taxon>
        <taxon>Arundineae</taxon>
        <taxon>Arundo</taxon>
    </lineage>
</organism>